<dbReference type="InterPro" id="IPR017853">
    <property type="entry name" value="GH"/>
</dbReference>
<dbReference type="InterPro" id="IPR037524">
    <property type="entry name" value="PA14/GLEYA"/>
</dbReference>
<dbReference type="Gene3D" id="3.40.50.1700">
    <property type="entry name" value="Glycoside hydrolase family 3 C-terminal domain"/>
    <property type="match status" value="1"/>
</dbReference>
<name>A0A5J4KNZ9_9CHLR</name>
<dbReference type="EMBL" id="BKZW01000002">
    <property type="protein sequence ID" value="GER89585.1"/>
    <property type="molecule type" value="Genomic_DNA"/>
</dbReference>
<dbReference type="InterPro" id="IPR026891">
    <property type="entry name" value="Fn3-like"/>
</dbReference>
<dbReference type="Gene3D" id="2.60.40.10">
    <property type="entry name" value="Immunoglobulins"/>
    <property type="match status" value="1"/>
</dbReference>
<keyword evidence="6" id="KW-1185">Reference proteome</keyword>
<feature type="domain" description="PA14" evidence="4">
    <location>
        <begin position="412"/>
        <end position="563"/>
    </location>
</feature>
<dbReference type="InterPro" id="IPR036962">
    <property type="entry name" value="Glyco_hydro_3_N_sf"/>
</dbReference>
<dbReference type="SUPFAM" id="SSF52279">
    <property type="entry name" value="Beta-D-glucan exohydrolase, C-terminal domain"/>
    <property type="match status" value="1"/>
</dbReference>
<dbReference type="InterPro" id="IPR019800">
    <property type="entry name" value="Glyco_hydro_3_AS"/>
</dbReference>
<evidence type="ECO:0000259" key="4">
    <source>
        <dbReference type="PROSITE" id="PS51820"/>
    </source>
</evidence>
<dbReference type="Pfam" id="PF14310">
    <property type="entry name" value="Fn3-like"/>
    <property type="match status" value="1"/>
</dbReference>
<dbReference type="InterPro" id="IPR036881">
    <property type="entry name" value="Glyco_hydro_3_C_sf"/>
</dbReference>
<dbReference type="PANTHER" id="PTHR42715:SF3">
    <property type="entry name" value="BETA-GLUCOSIDASE B-RELATED"/>
    <property type="match status" value="1"/>
</dbReference>
<sequence length="845" mass="92771">MVDKVEDLLGQMTLQEKVSLLAGASMWETVPIERLGIPALKVSDGPNGARGEGNIMIGSTDSNNAEGGVTSACFPVGISLAATWNPELIEQIGQALGQEAKSKGARVLLAPTVNIHRSPLNGRNFECYSEDPYLSARMAVSYITGVQSEGIGATVKHFVCNDSEFQRNSISSEVDERTLREIYLAPFKAAVQEAGSWLVMSSYNKINGTFASENQHTLTEILKKEWGFDGVVVSDWFGTQSTAPAANAGLDLEMPGPAMWRGDKLLEAVNKGEVSEATIDDSVRRLLRLFVKVGLFEPHEVKPEQAINRPEHRAVIRQAGAEGCVLLKNAQDILPLSPEKQQSIAIIGPNAKTARMMGGGSAFVNAHYAVTPYEAMVKRVGDNVTLHDETDFSTHNLLPLLDSQIYHDNEKKTAAGISIEYFRSNDFKDKVAEQEHSTSSEKVWFGTPAETIDPRNFSARLNAYIRPTVTGVHTFGLASAGLSKLYIDGKELIDNWDQQIKGQTYFGMGSTEARGTIELTAGKAYQLTIEYAKVDPAVPISAIRLGYQPPVANDARQRAVELARQSDIALVFTGLNGEWESEGFDRPDMDLMPEQVELIEKVAQVNPRTVVVLNTGSPITMPWLDNVAGVLQCWYPGQECGNAMVDVLFGDVTPSGKLPQTFPKRLEDNPAYINYPGDNGRVHYGEGLFVGYRYYDKKNVEPLFPFGFGLSYTTFSYASSIELSSRTLQPGDQLQAKIKVTNTGKRTGKEVVQLYVRDIKSSLHRPEKELKAFAKVSLDPGETQIVTFTLERDALAYYDDLAGQWVAESGDFEVLIGSSARDIHARATFTLTETSYFNDAPKATR</sequence>
<dbReference type="InterPro" id="IPR013783">
    <property type="entry name" value="Ig-like_fold"/>
</dbReference>
<dbReference type="InterPro" id="IPR002772">
    <property type="entry name" value="Glyco_hydro_3_C"/>
</dbReference>
<dbReference type="PANTHER" id="PTHR42715">
    <property type="entry name" value="BETA-GLUCOSIDASE"/>
    <property type="match status" value="1"/>
</dbReference>
<proteinExistence type="inferred from homology"/>
<dbReference type="Pfam" id="PF01915">
    <property type="entry name" value="Glyco_hydro_3_C"/>
    <property type="match status" value="1"/>
</dbReference>
<evidence type="ECO:0000256" key="1">
    <source>
        <dbReference type="ARBA" id="ARBA00005336"/>
    </source>
</evidence>
<dbReference type="PRINTS" id="PR00133">
    <property type="entry name" value="GLHYDRLASE3"/>
</dbReference>
<dbReference type="Pfam" id="PF07691">
    <property type="entry name" value="PA14"/>
    <property type="match status" value="1"/>
</dbReference>
<keyword evidence="2 3" id="KW-0378">Hydrolase</keyword>
<dbReference type="Gene3D" id="2.60.120.260">
    <property type="entry name" value="Galactose-binding domain-like"/>
    <property type="match status" value="1"/>
</dbReference>
<dbReference type="RefSeq" id="WP_151757460.1">
    <property type="nucleotide sequence ID" value="NZ_BKZW01000002.1"/>
</dbReference>
<organism evidence="5 6">
    <name type="scientific">Dictyobacter vulcani</name>
    <dbReference type="NCBI Taxonomy" id="2607529"/>
    <lineage>
        <taxon>Bacteria</taxon>
        <taxon>Bacillati</taxon>
        <taxon>Chloroflexota</taxon>
        <taxon>Ktedonobacteria</taxon>
        <taxon>Ktedonobacterales</taxon>
        <taxon>Dictyobacteraceae</taxon>
        <taxon>Dictyobacter</taxon>
    </lineage>
</organism>
<gene>
    <name evidence="5" type="ORF">KDW_37470</name>
</gene>
<dbReference type="SMART" id="SM00758">
    <property type="entry name" value="PA14"/>
    <property type="match status" value="1"/>
</dbReference>
<dbReference type="GO" id="GO:0009251">
    <property type="term" value="P:glucan catabolic process"/>
    <property type="evidence" value="ECO:0007669"/>
    <property type="project" value="TreeGrafter"/>
</dbReference>
<dbReference type="SUPFAM" id="SSF56988">
    <property type="entry name" value="Anthrax protective antigen"/>
    <property type="match status" value="1"/>
</dbReference>
<evidence type="ECO:0000313" key="6">
    <source>
        <dbReference type="Proteomes" id="UP000326912"/>
    </source>
</evidence>
<dbReference type="Gene3D" id="3.20.20.300">
    <property type="entry name" value="Glycoside hydrolase, family 3, N-terminal domain"/>
    <property type="match status" value="1"/>
</dbReference>
<reference evidence="5 6" key="1">
    <citation type="submission" date="2019-10" db="EMBL/GenBank/DDBJ databases">
        <title>Dictyobacter vulcani sp. nov., within the class Ktedonobacteria, isolated from soil of volcanic Mt. Zao.</title>
        <authorList>
            <person name="Zheng Y."/>
            <person name="Wang C.M."/>
            <person name="Sakai Y."/>
            <person name="Abe K."/>
            <person name="Yokota A."/>
            <person name="Yabe S."/>
        </authorList>
    </citation>
    <scope>NUCLEOTIDE SEQUENCE [LARGE SCALE GENOMIC DNA]</scope>
    <source>
        <strain evidence="5 6">W12</strain>
    </source>
</reference>
<dbReference type="Proteomes" id="UP000326912">
    <property type="component" value="Unassembled WGS sequence"/>
</dbReference>
<dbReference type="AlphaFoldDB" id="A0A5J4KNZ9"/>
<dbReference type="InterPro" id="IPR011658">
    <property type="entry name" value="PA14_dom"/>
</dbReference>
<dbReference type="InterPro" id="IPR001764">
    <property type="entry name" value="Glyco_hydro_3_N"/>
</dbReference>
<dbReference type="FunFam" id="2.60.40.10:FF:000495">
    <property type="entry name" value="Periplasmic beta-glucosidase"/>
    <property type="match status" value="1"/>
</dbReference>
<evidence type="ECO:0000256" key="2">
    <source>
        <dbReference type="ARBA" id="ARBA00022801"/>
    </source>
</evidence>
<comment type="similarity">
    <text evidence="1 3">Belongs to the glycosyl hydrolase 3 family.</text>
</comment>
<keyword evidence="3" id="KW-0326">Glycosidase</keyword>
<comment type="caution">
    <text evidence="5">The sequence shown here is derived from an EMBL/GenBank/DDBJ whole genome shotgun (WGS) entry which is preliminary data.</text>
</comment>
<dbReference type="InterPro" id="IPR050288">
    <property type="entry name" value="Cellulose_deg_GH3"/>
</dbReference>
<evidence type="ECO:0000256" key="3">
    <source>
        <dbReference type="RuleBase" id="RU361161"/>
    </source>
</evidence>
<evidence type="ECO:0000313" key="5">
    <source>
        <dbReference type="EMBL" id="GER89585.1"/>
    </source>
</evidence>
<dbReference type="SMART" id="SM01217">
    <property type="entry name" value="Fn3_like"/>
    <property type="match status" value="1"/>
</dbReference>
<dbReference type="Pfam" id="PF00933">
    <property type="entry name" value="Glyco_hydro_3"/>
    <property type="match status" value="1"/>
</dbReference>
<protein>
    <submittedName>
        <fullName evidence="5">Beta-glucosidase</fullName>
    </submittedName>
</protein>
<dbReference type="PROSITE" id="PS00775">
    <property type="entry name" value="GLYCOSYL_HYDROL_F3"/>
    <property type="match status" value="1"/>
</dbReference>
<dbReference type="SUPFAM" id="SSF51445">
    <property type="entry name" value="(Trans)glycosidases"/>
    <property type="match status" value="1"/>
</dbReference>
<dbReference type="GO" id="GO:0008422">
    <property type="term" value="F:beta-glucosidase activity"/>
    <property type="evidence" value="ECO:0007669"/>
    <property type="project" value="UniProtKB-ARBA"/>
</dbReference>
<dbReference type="PROSITE" id="PS51820">
    <property type="entry name" value="PA14"/>
    <property type="match status" value="1"/>
</dbReference>
<accession>A0A5J4KNZ9</accession>